<accession>A0A8T2Q6J6</accession>
<keyword evidence="2" id="KW-1185">Reference proteome</keyword>
<evidence type="ECO:0000313" key="2">
    <source>
        <dbReference type="Proteomes" id="UP000825935"/>
    </source>
</evidence>
<sequence>MLAIAYCNRSESASSYEKNVEAAGDAMNLDQAKYYHGGPYGGAIMEVAMVSITEAMMATTVADAEEAITAVVVGIEAAMVIHEPASPHDFKQSFVSLQVFSVSVVTASMYIREESCVVSFHAFLQHYSPAFPHPFSTVV</sequence>
<gene>
    <name evidence="1" type="ORF">KP509_37G030400</name>
</gene>
<proteinExistence type="predicted"/>
<organism evidence="1 2">
    <name type="scientific">Ceratopteris richardii</name>
    <name type="common">Triangle waterfern</name>
    <dbReference type="NCBI Taxonomy" id="49495"/>
    <lineage>
        <taxon>Eukaryota</taxon>
        <taxon>Viridiplantae</taxon>
        <taxon>Streptophyta</taxon>
        <taxon>Embryophyta</taxon>
        <taxon>Tracheophyta</taxon>
        <taxon>Polypodiopsida</taxon>
        <taxon>Polypodiidae</taxon>
        <taxon>Polypodiales</taxon>
        <taxon>Pteridineae</taxon>
        <taxon>Pteridaceae</taxon>
        <taxon>Parkerioideae</taxon>
        <taxon>Ceratopteris</taxon>
    </lineage>
</organism>
<name>A0A8T2Q6J6_CERRI</name>
<evidence type="ECO:0000313" key="1">
    <source>
        <dbReference type="EMBL" id="KAH7279677.1"/>
    </source>
</evidence>
<dbReference type="EMBL" id="CM035442">
    <property type="protein sequence ID" value="KAH7279677.1"/>
    <property type="molecule type" value="Genomic_DNA"/>
</dbReference>
<reference evidence="1" key="1">
    <citation type="submission" date="2021-08" db="EMBL/GenBank/DDBJ databases">
        <title>WGS assembly of Ceratopteris richardii.</title>
        <authorList>
            <person name="Marchant D.B."/>
            <person name="Chen G."/>
            <person name="Jenkins J."/>
            <person name="Shu S."/>
            <person name="Leebens-Mack J."/>
            <person name="Grimwood J."/>
            <person name="Schmutz J."/>
            <person name="Soltis P."/>
            <person name="Soltis D."/>
            <person name="Chen Z.-H."/>
        </authorList>
    </citation>
    <scope>NUCLEOTIDE SEQUENCE</scope>
    <source>
        <strain evidence="1">Whitten #5841</strain>
        <tissue evidence="1">Leaf</tissue>
    </source>
</reference>
<dbReference type="Proteomes" id="UP000825935">
    <property type="component" value="Chromosome 37"/>
</dbReference>
<comment type="caution">
    <text evidence="1">The sequence shown here is derived from an EMBL/GenBank/DDBJ whole genome shotgun (WGS) entry which is preliminary data.</text>
</comment>
<dbReference type="AlphaFoldDB" id="A0A8T2Q6J6"/>
<protein>
    <submittedName>
        <fullName evidence="1">Uncharacterized protein</fullName>
    </submittedName>
</protein>